<dbReference type="HOGENOM" id="CLU_1419967_0_0_10"/>
<dbReference type="KEGG" id="mtt:Ftrac_2928"/>
<dbReference type="PROSITE" id="PS51257">
    <property type="entry name" value="PROKAR_LIPOPROTEIN"/>
    <property type="match status" value="1"/>
</dbReference>
<organism evidence="2 3">
    <name type="scientific">Marivirga tractuosa (strain ATCC 23168 / DSM 4126 / NBRC 15989 / NCIMB 1408 / VKM B-1430 / H-43)</name>
    <name type="common">Microscilla tractuosa</name>
    <name type="synonym">Flexibacter tractuosus</name>
    <dbReference type="NCBI Taxonomy" id="643867"/>
    <lineage>
        <taxon>Bacteria</taxon>
        <taxon>Pseudomonadati</taxon>
        <taxon>Bacteroidota</taxon>
        <taxon>Cytophagia</taxon>
        <taxon>Cytophagales</taxon>
        <taxon>Marivirgaceae</taxon>
        <taxon>Marivirga</taxon>
    </lineage>
</organism>
<evidence type="ECO:0000313" key="3">
    <source>
        <dbReference type="Proteomes" id="UP000008720"/>
    </source>
</evidence>
<keyword evidence="3" id="KW-1185">Reference proteome</keyword>
<dbReference type="AlphaFoldDB" id="E4TSW3"/>
<keyword evidence="1" id="KW-0732">Signal</keyword>
<proteinExistence type="predicted"/>
<feature type="chain" id="PRO_5003187309" description="Secreted protein" evidence="1">
    <location>
        <begin position="21"/>
        <end position="191"/>
    </location>
</feature>
<evidence type="ECO:0000256" key="1">
    <source>
        <dbReference type="SAM" id="SignalP"/>
    </source>
</evidence>
<accession>E4TSW3</accession>
<protein>
    <recommendedName>
        <fullName evidence="4">Secreted protein</fullName>
    </recommendedName>
</protein>
<evidence type="ECO:0008006" key="4">
    <source>
        <dbReference type="Google" id="ProtNLM"/>
    </source>
</evidence>
<dbReference type="EMBL" id="CP002349">
    <property type="protein sequence ID" value="ADR22904.1"/>
    <property type="molecule type" value="Genomic_DNA"/>
</dbReference>
<gene>
    <name evidence="2" type="ordered locus">Ftrac_2928</name>
</gene>
<dbReference type="Proteomes" id="UP000008720">
    <property type="component" value="Chromosome"/>
</dbReference>
<evidence type="ECO:0000313" key="2">
    <source>
        <dbReference type="EMBL" id="ADR22904.1"/>
    </source>
</evidence>
<feature type="signal peptide" evidence="1">
    <location>
        <begin position="1"/>
        <end position="20"/>
    </location>
</feature>
<dbReference type="RefSeq" id="WP_013455047.1">
    <property type="nucleotide sequence ID" value="NC_014759.1"/>
</dbReference>
<sequence length="191" mass="21837">MKKLLFVLVSSLLLMHSSYACTCFDINPDILKSLKVKSEMIFLGTVIKSKHWDKKTEARNIRFGKSSTVYIKVDSVIKGDISIGEEIFIYQTESSCSAEYRFGSQQLIFGNKINEIIGLIPEKTEEVNSPIFTDIGHIVKDTIKTHNNNKLFPFLKRIIQTHTVINTNMCRSFDFNSSSYNDVRDLLAKKE</sequence>
<reference evidence="2 3" key="1">
    <citation type="journal article" date="2011" name="Stand. Genomic Sci.">
        <title>Complete genome sequence of Marivirga tractuosa type strain (H-43).</title>
        <authorList>
            <person name="Pagani I."/>
            <person name="Chertkov O."/>
            <person name="Lapidus A."/>
            <person name="Lucas S."/>
            <person name="Del Rio T.G."/>
            <person name="Tice H."/>
            <person name="Copeland A."/>
            <person name="Cheng J.F."/>
            <person name="Nolan M."/>
            <person name="Saunders E."/>
            <person name="Pitluck S."/>
            <person name="Held B."/>
            <person name="Goodwin L."/>
            <person name="Liolios K."/>
            <person name="Ovchinikova G."/>
            <person name="Ivanova N."/>
            <person name="Mavromatis K."/>
            <person name="Pati A."/>
            <person name="Chen A."/>
            <person name="Palaniappan K."/>
            <person name="Land M."/>
            <person name="Hauser L."/>
            <person name="Jeffries C.D."/>
            <person name="Detter J.C."/>
            <person name="Han C."/>
            <person name="Tapia R."/>
            <person name="Ngatchou-Djao O.D."/>
            <person name="Rohde M."/>
            <person name="Goker M."/>
            <person name="Spring S."/>
            <person name="Sikorski J."/>
            <person name="Woyke T."/>
            <person name="Bristow J."/>
            <person name="Eisen J.A."/>
            <person name="Markowitz V."/>
            <person name="Hugenholtz P."/>
            <person name="Klenk H.P."/>
            <person name="Kyrpides N.C."/>
        </authorList>
    </citation>
    <scope>NUCLEOTIDE SEQUENCE [LARGE SCALE GENOMIC DNA]</scope>
    <source>
        <strain evidence="3">ATCC 23168 / DSM 4126 / NBRC 15989 / NCIMB 1408 / VKM B-1430 / H-43</strain>
    </source>
</reference>
<name>E4TSW3_MARTH</name>